<dbReference type="OrthoDB" id="4543619at2"/>
<keyword evidence="4" id="KW-1185">Reference proteome</keyword>
<dbReference type="Pfam" id="PF18007">
    <property type="entry name" value="Rv3651-like_N"/>
    <property type="match status" value="1"/>
</dbReference>
<gene>
    <name evidence="3" type="ORF">NRB56_45040</name>
</gene>
<dbReference type="RefSeq" id="WP_153345375.1">
    <property type="nucleotide sequence ID" value="NZ_WEGI01000010.1"/>
</dbReference>
<reference evidence="3 4" key="1">
    <citation type="submission" date="2019-10" db="EMBL/GenBank/DDBJ databases">
        <title>Nocardia macrotermitis sp. nov. and Nocardia aurantia sp. nov., isolated from the gut of fungus growing-termite Macrotermes natalensis.</title>
        <authorList>
            <person name="Benndorf R."/>
            <person name="Schwitalla J."/>
            <person name="Martin K."/>
            <person name="De Beer W."/>
            <person name="Kaster A.-K."/>
            <person name="Vollmers J."/>
            <person name="Poulsen M."/>
            <person name="Beemelmanns C."/>
        </authorList>
    </citation>
    <scope>NUCLEOTIDE SEQUENCE [LARGE SCALE GENOMIC DNA]</scope>
    <source>
        <strain evidence="3 4">RB56</strain>
    </source>
</reference>
<dbReference type="EMBL" id="WEGI01000010">
    <property type="protein sequence ID" value="MQY28919.1"/>
    <property type="molecule type" value="Genomic_DNA"/>
</dbReference>
<evidence type="ECO:0000259" key="2">
    <source>
        <dbReference type="Pfam" id="PF18007"/>
    </source>
</evidence>
<organism evidence="3 4">
    <name type="scientific">Nocardia aurantia</name>
    <dbReference type="NCBI Taxonomy" id="2585199"/>
    <lineage>
        <taxon>Bacteria</taxon>
        <taxon>Bacillati</taxon>
        <taxon>Actinomycetota</taxon>
        <taxon>Actinomycetes</taxon>
        <taxon>Mycobacteriales</taxon>
        <taxon>Nocardiaceae</taxon>
        <taxon>Nocardia</taxon>
    </lineage>
</organism>
<name>A0A7K0DT22_9NOCA</name>
<comment type="caution">
    <text evidence="3">The sequence shown here is derived from an EMBL/GenBank/DDBJ whole genome shotgun (WGS) entry which is preliminary data.</text>
</comment>
<sequence length="400" mass="43721">MSAPIHQTPASLAARSDNQPHRGPRLPKSTGHKALPEPRLRWAIVETFDSSGEYRLIFDGPYPRHFTKPNRLTIGCVPNVGRLVPSLIIQVVRSRRSYSEQTPLSDGRPLQIVAHPVFAPSGDVYAVALWAGTADEEVPSCPIVGVVEWTQTGVGYSTPAARELLGNSADSTGLWTIPGLLSKVDRLDDRAGFLSLFDLIAPQDEWIGFATVTRADHTRRHIYIAARAFGRHPYRTVRSIGYDITEILPPPTPSSDAATVRNLPIPEGHAMAVADLRSGIVHQWLTNADDPQAGWSHHRPEIHPADTRTITDTLIDLLARACDPVAPTASTRARIRFDANADWIELHGQWRLIYCGDRPQALIDITTELPVPPVAVSECAECRRTSSSGADAEPSSIAPS</sequence>
<feature type="region of interest" description="Disordered" evidence="1">
    <location>
        <begin position="1"/>
        <end position="33"/>
    </location>
</feature>
<evidence type="ECO:0000256" key="1">
    <source>
        <dbReference type="SAM" id="MobiDB-lite"/>
    </source>
</evidence>
<dbReference type="AlphaFoldDB" id="A0A7K0DT22"/>
<proteinExistence type="predicted"/>
<dbReference type="InterPro" id="IPR041458">
    <property type="entry name" value="Rv3651-like_N"/>
</dbReference>
<accession>A0A7K0DT22</accession>
<feature type="domain" description="Rv3651-like N-terminal" evidence="2">
    <location>
        <begin position="42"/>
        <end position="139"/>
    </location>
</feature>
<evidence type="ECO:0000313" key="4">
    <source>
        <dbReference type="Proteomes" id="UP000431401"/>
    </source>
</evidence>
<dbReference type="Proteomes" id="UP000431401">
    <property type="component" value="Unassembled WGS sequence"/>
</dbReference>
<evidence type="ECO:0000313" key="3">
    <source>
        <dbReference type="EMBL" id="MQY28919.1"/>
    </source>
</evidence>
<protein>
    <recommendedName>
        <fullName evidence="2">Rv3651-like N-terminal domain-containing protein</fullName>
    </recommendedName>
</protein>